<feature type="compositionally biased region" description="Low complexity" evidence="1">
    <location>
        <begin position="208"/>
        <end position="217"/>
    </location>
</feature>
<feature type="compositionally biased region" description="Basic and acidic residues" evidence="1">
    <location>
        <begin position="112"/>
        <end position="176"/>
    </location>
</feature>
<protein>
    <submittedName>
        <fullName evidence="2">Neurofilament triplet H protein, putative</fullName>
    </submittedName>
</protein>
<feature type="compositionally biased region" description="Basic and acidic residues" evidence="1">
    <location>
        <begin position="82"/>
        <end position="105"/>
    </location>
</feature>
<dbReference type="VEuPathDB" id="TrichDB:TVAG_225290"/>
<accession>A2DNQ8</accession>
<name>A2DNQ8_TRIV3</name>
<reference evidence="2" key="1">
    <citation type="submission" date="2006-10" db="EMBL/GenBank/DDBJ databases">
        <authorList>
            <person name="Amadeo P."/>
            <person name="Zhao Q."/>
            <person name="Wortman J."/>
            <person name="Fraser-Liggett C."/>
            <person name="Carlton J."/>
        </authorList>
    </citation>
    <scope>NUCLEOTIDE SEQUENCE</scope>
    <source>
        <strain evidence="2">G3</strain>
    </source>
</reference>
<feature type="compositionally biased region" description="Basic residues" evidence="1">
    <location>
        <begin position="1"/>
        <end position="10"/>
    </location>
</feature>
<keyword evidence="3" id="KW-1185">Reference proteome</keyword>
<dbReference type="AlphaFoldDB" id="A2DNQ8"/>
<feature type="region of interest" description="Disordered" evidence="1">
    <location>
        <begin position="274"/>
        <end position="313"/>
    </location>
</feature>
<dbReference type="Proteomes" id="UP000001542">
    <property type="component" value="Unassembled WGS sequence"/>
</dbReference>
<evidence type="ECO:0000256" key="1">
    <source>
        <dbReference type="SAM" id="MobiDB-lite"/>
    </source>
</evidence>
<organism evidence="2 3">
    <name type="scientific">Trichomonas vaginalis (strain ATCC PRA-98 / G3)</name>
    <dbReference type="NCBI Taxonomy" id="412133"/>
    <lineage>
        <taxon>Eukaryota</taxon>
        <taxon>Metamonada</taxon>
        <taxon>Parabasalia</taxon>
        <taxon>Trichomonadida</taxon>
        <taxon>Trichomonadidae</taxon>
        <taxon>Trichomonas</taxon>
    </lineage>
</organism>
<proteinExistence type="predicted"/>
<feature type="compositionally biased region" description="Polar residues" evidence="1">
    <location>
        <begin position="283"/>
        <end position="292"/>
    </location>
</feature>
<evidence type="ECO:0000313" key="2">
    <source>
        <dbReference type="EMBL" id="EAY17903.1"/>
    </source>
</evidence>
<reference evidence="2" key="2">
    <citation type="journal article" date="2007" name="Science">
        <title>Draft genome sequence of the sexually transmitted pathogen Trichomonas vaginalis.</title>
        <authorList>
            <person name="Carlton J.M."/>
            <person name="Hirt R.P."/>
            <person name="Silva J.C."/>
            <person name="Delcher A.L."/>
            <person name="Schatz M."/>
            <person name="Zhao Q."/>
            <person name="Wortman J.R."/>
            <person name="Bidwell S.L."/>
            <person name="Alsmark U.C.M."/>
            <person name="Besteiro S."/>
            <person name="Sicheritz-Ponten T."/>
            <person name="Noel C.J."/>
            <person name="Dacks J.B."/>
            <person name="Foster P.G."/>
            <person name="Simillion C."/>
            <person name="Van de Peer Y."/>
            <person name="Miranda-Saavedra D."/>
            <person name="Barton G.J."/>
            <person name="Westrop G.D."/>
            <person name="Mueller S."/>
            <person name="Dessi D."/>
            <person name="Fiori P.L."/>
            <person name="Ren Q."/>
            <person name="Paulsen I."/>
            <person name="Zhang H."/>
            <person name="Bastida-Corcuera F.D."/>
            <person name="Simoes-Barbosa A."/>
            <person name="Brown M.T."/>
            <person name="Hayes R.D."/>
            <person name="Mukherjee M."/>
            <person name="Okumura C.Y."/>
            <person name="Schneider R."/>
            <person name="Smith A.J."/>
            <person name="Vanacova S."/>
            <person name="Villalvazo M."/>
            <person name="Haas B.J."/>
            <person name="Pertea M."/>
            <person name="Feldblyum T.V."/>
            <person name="Utterback T.R."/>
            <person name="Shu C.L."/>
            <person name="Osoegawa K."/>
            <person name="de Jong P.J."/>
            <person name="Hrdy I."/>
            <person name="Horvathova L."/>
            <person name="Zubacova Z."/>
            <person name="Dolezal P."/>
            <person name="Malik S.B."/>
            <person name="Logsdon J.M. Jr."/>
            <person name="Henze K."/>
            <person name="Gupta A."/>
            <person name="Wang C.C."/>
            <person name="Dunne R.L."/>
            <person name="Upcroft J.A."/>
            <person name="Upcroft P."/>
            <person name="White O."/>
            <person name="Salzberg S.L."/>
            <person name="Tang P."/>
            <person name="Chiu C.-H."/>
            <person name="Lee Y.-S."/>
            <person name="Embley T.M."/>
            <person name="Coombs G.H."/>
            <person name="Mottram J.C."/>
            <person name="Tachezy J."/>
            <person name="Fraser-Liggett C.M."/>
            <person name="Johnson P.J."/>
        </authorList>
    </citation>
    <scope>NUCLEOTIDE SEQUENCE [LARGE SCALE GENOMIC DNA]</scope>
    <source>
        <strain evidence="2">G3</strain>
    </source>
</reference>
<feature type="region of interest" description="Disordered" evidence="1">
    <location>
        <begin position="1"/>
        <end position="262"/>
    </location>
</feature>
<evidence type="ECO:0000313" key="3">
    <source>
        <dbReference type="Proteomes" id="UP000001542"/>
    </source>
</evidence>
<dbReference type="InParanoid" id="A2DNQ8"/>
<dbReference type="EMBL" id="DS113224">
    <property type="protein sequence ID" value="EAY17903.1"/>
    <property type="molecule type" value="Genomic_DNA"/>
</dbReference>
<gene>
    <name evidence="2" type="ORF">TVAG_225290</name>
</gene>
<dbReference type="VEuPathDB" id="TrichDB:TVAGG3_0288420"/>
<feature type="compositionally biased region" description="Basic and acidic residues" evidence="1">
    <location>
        <begin position="222"/>
        <end position="236"/>
    </location>
</feature>
<sequence>MSSHASRKRDKLPLPHASSDEETPIISKEEIKQKPNKSSSSSKPEIKEEIKPKQSKSSSSSKQEIKEEIKPKQSKSSSSSKQEIKVEIKQEESSSSKSGPDKEESVSYDLSTAKEEKEEKPVQQEEKETESEEGKGIKSQENEKSSSEAEEDKNKEETSSSSEEKKPKKAEEETKSSESTSEENVEGNKDDISVASLSSFQMKKRLSSKASKISSSSEDSEKDSKLVDHRKEEKRSRTLTKPPEISVNFDNEDPDKTMVSDDFFVSPAKKPSVLATIPLPESPRNSSDNPLYNNERPEKSAPSPIEMKPTNVRVRPQYTIGKTKGLNIDVPLLSSPKRRTHGKK</sequence>